<comment type="caution">
    <text evidence="1">The sequence shown here is derived from an EMBL/GenBank/DDBJ whole genome shotgun (WGS) entry which is preliminary data.</text>
</comment>
<proteinExistence type="predicted"/>
<name>A0A8X6FSG3_TRICU</name>
<dbReference type="EMBL" id="BMAO01003445">
    <property type="protein sequence ID" value="GFQ87821.1"/>
    <property type="molecule type" value="Genomic_DNA"/>
</dbReference>
<gene>
    <name evidence="1" type="ORF">TNCT_4001</name>
</gene>
<dbReference type="Proteomes" id="UP000887116">
    <property type="component" value="Unassembled WGS sequence"/>
</dbReference>
<protein>
    <submittedName>
        <fullName evidence="1">Uncharacterized protein</fullName>
    </submittedName>
</protein>
<keyword evidence="2" id="KW-1185">Reference proteome</keyword>
<evidence type="ECO:0000313" key="2">
    <source>
        <dbReference type="Proteomes" id="UP000887116"/>
    </source>
</evidence>
<accession>A0A8X6FSG3</accession>
<sequence length="93" mass="10542">MQAGQTTQDPSVWSWRRVGETFIPPKHDSHRTVEGFRAQFWTKRPCILKLVGGLTQPSGLGGGLAEHSFRQSKMYIVLWRDLEKNSGPTEFAI</sequence>
<reference evidence="1" key="1">
    <citation type="submission" date="2020-07" db="EMBL/GenBank/DDBJ databases">
        <title>Multicomponent nature underlies the extraordinary mechanical properties of spider dragline silk.</title>
        <authorList>
            <person name="Kono N."/>
            <person name="Nakamura H."/>
            <person name="Mori M."/>
            <person name="Yoshida Y."/>
            <person name="Ohtoshi R."/>
            <person name="Malay A.D."/>
            <person name="Moran D.A.P."/>
            <person name="Tomita M."/>
            <person name="Numata K."/>
            <person name="Arakawa K."/>
        </authorList>
    </citation>
    <scope>NUCLEOTIDE SEQUENCE</scope>
</reference>
<evidence type="ECO:0000313" key="1">
    <source>
        <dbReference type="EMBL" id="GFQ87821.1"/>
    </source>
</evidence>
<dbReference type="AlphaFoldDB" id="A0A8X6FSG3"/>
<organism evidence="1 2">
    <name type="scientific">Trichonephila clavata</name>
    <name type="common">Joro spider</name>
    <name type="synonym">Nephila clavata</name>
    <dbReference type="NCBI Taxonomy" id="2740835"/>
    <lineage>
        <taxon>Eukaryota</taxon>
        <taxon>Metazoa</taxon>
        <taxon>Ecdysozoa</taxon>
        <taxon>Arthropoda</taxon>
        <taxon>Chelicerata</taxon>
        <taxon>Arachnida</taxon>
        <taxon>Araneae</taxon>
        <taxon>Araneomorphae</taxon>
        <taxon>Entelegynae</taxon>
        <taxon>Araneoidea</taxon>
        <taxon>Nephilidae</taxon>
        <taxon>Trichonephila</taxon>
    </lineage>
</organism>